<feature type="transmembrane region" description="Helical" evidence="1">
    <location>
        <begin position="39"/>
        <end position="63"/>
    </location>
</feature>
<keyword evidence="1" id="KW-1133">Transmembrane helix</keyword>
<sequence>MNRFLRNILLLLFIVFILHVTTSWIIRGIHYTLFQSHQYVTYVIPMLHLTKYFAIAMLLLIILRKYAILTPAGNILTFTGLVISITMLVTTSLWSHGANQEQIMRHRIILHQTISWDEVEKVSTEIKQKSRHGTFRTTKVIGEYNLHLEDGSVINIWSDVSSIYDLHQFVTGKGIQVEYLTNNIQNFDQNYTYYFKNSLEKAHQIFGVEQ</sequence>
<feature type="transmembrane region" description="Helical" evidence="1">
    <location>
        <begin position="75"/>
        <end position="94"/>
    </location>
</feature>
<accession>A0ABS6JY66</accession>
<proteinExistence type="predicted"/>
<reference evidence="2 3" key="1">
    <citation type="submission" date="2021-06" db="EMBL/GenBank/DDBJ databases">
        <title>Bacillus sp. RD4P76, an endophyte from a halophyte.</title>
        <authorList>
            <person name="Sun J.-Q."/>
        </authorList>
    </citation>
    <scope>NUCLEOTIDE SEQUENCE [LARGE SCALE GENOMIC DNA]</scope>
    <source>
        <strain evidence="2 3">JCM 17098</strain>
    </source>
</reference>
<evidence type="ECO:0000256" key="1">
    <source>
        <dbReference type="SAM" id="Phobius"/>
    </source>
</evidence>
<protein>
    <submittedName>
        <fullName evidence="2">Uncharacterized protein</fullName>
    </submittedName>
</protein>
<comment type="caution">
    <text evidence="2">The sequence shown here is derived from an EMBL/GenBank/DDBJ whole genome shotgun (WGS) entry which is preliminary data.</text>
</comment>
<evidence type="ECO:0000313" key="3">
    <source>
        <dbReference type="Proteomes" id="UP000790580"/>
    </source>
</evidence>
<keyword evidence="1" id="KW-0812">Transmembrane</keyword>
<dbReference type="RefSeq" id="WP_088076800.1">
    <property type="nucleotide sequence ID" value="NZ_JAHQCR010000080.1"/>
</dbReference>
<dbReference type="EMBL" id="JAHQCR010000080">
    <property type="protein sequence ID" value="MBU9723530.1"/>
    <property type="molecule type" value="Genomic_DNA"/>
</dbReference>
<gene>
    <name evidence="2" type="ORF">KS407_19110</name>
</gene>
<name>A0ABS6JY66_9BACI</name>
<evidence type="ECO:0000313" key="2">
    <source>
        <dbReference type="EMBL" id="MBU9723530.1"/>
    </source>
</evidence>
<keyword evidence="1" id="KW-0472">Membrane</keyword>
<organism evidence="2 3">
    <name type="scientific">Evansella alkalicola</name>
    <dbReference type="NCBI Taxonomy" id="745819"/>
    <lineage>
        <taxon>Bacteria</taxon>
        <taxon>Bacillati</taxon>
        <taxon>Bacillota</taxon>
        <taxon>Bacilli</taxon>
        <taxon>Bacillales</taxon>
        <taxon>Bacillaceae</taxon>
        <taxon>Evansella</taxon>
    </lineage>
</organism>
<dbReference type="Proteomes" id="UP000790580">
    <property type="component" value="Unassembled WGS sequence"/>
</dbReference>
<keyword evidence="3" id="KW-1185">Reference proteome</keyword>